<dbReference type="Proteomes" id="UP001438707">
    <property type="component" value="Unassembled WGS sequence"/>
</dbReference>
<evidence type="ECO:0000259" key="1">
    <source>
        <dbReference type="Pfam" id="PF21057"/>
    </source>
</evidence>
<dbReference type="GO" id="GO:0006606">
    <property type="term" value="P:protein import into nucleus"/>
    <property type="evidence" value="ECO:0007669"/>
    <property type="project" value="TreeGrafter"/>
</dbReference>
<dbReference type="GO" id="GO:0005829">
    <property type="term" value="C:cytosol"/>
    <property type="evidence" value="ECO:0007669"/>
    <property type="project" value="TreeGrafter"/>
</dbReference>
<reference evidence="2 3" key="1">
    <citation type="journal article" date="2024" name="Nat. Commun.">
        <title>Phylogenomics reveals the evolutionary origins of lichenization in chlorophyte algae.</title>
        <authorList>
            <person name="Puginier C."/>
            <person name="Libourel C."/>
            <person name="Otte J."/>
            <person name="Skaloud P."/>
            <person name="Haon M."/>
            <person name="Grisel S."/>
            <person name="Petersen M."/>
            <person name="Berrin J.G."/>
            <person name="Delaux P.M."/>
            <person name="Dal Grande F."/>
            <person name="Keller J."/>
        </authorList>
    </citation>
    <scope>NUCLEOTIDE SEQUENCE [LARGE SCALE GENOMIC DNA]</scope>
    <source>
        <strain evidence="2 3">SAG 2145</strain>
    </source>
</reference>
<feature type="domain" description="Hikeshi-like C-terminal" evidence="1">
    <location>
        <begin position="134"/>
        <end position="186"/>
    </location>
</feature>
<protein>
    <recommendedName>
        <fullName evidence="1">Hikeshi-like C-terminal domain-containing protein</fullName>
    </recommendedName>
</protein>
<dbReference type="AlphaFoldDB" id="A0AAW1RPZ1"/>
<dbReference type="GO" id="GO:0061608">
    <property type="term" value="F:nuclear import signal receptor activity"/>
    <property type="evidence" value="ECO:0007669"/>
    <property type="project" value="TreeGrafter"/>
</dbReference>
<organism evidence="2 3">
    <name type="scientific">Apatococcus lobatus</name>
    <dbReference type="NCBI Taxonomy" id="904363"/>
    <lineage>
        <taxon>Eukaryota</taxon>
        <taxon>Viridiplantae</taxon>
        <taxon>Chlorophyta</taxon>
        <taxon>core chlorophytes</taxon>
        <taxon>Trebouxiophyceae</taxon>
        <taxon>Chlorellales</taxon>
        <taxon>Chlorellaceae</taxon>
        <taxon>Apatococcus</taxon>
    </lineage>
</organism>
<proteinExistence type="predicted"/>
<keyword evidence="3" id="KW-1185">Reference proteome</keyword>
<dbReference type="PANTHER" id="PTHR12925:SF0">
    <property type="entry name" value="PROTEIN HIKESHI"/>
    <property type="match status" value="1"/>
</dbReference>
<comment type="caution">
    <text evidence="2">The sequence shown here is derived from an EMBL/GenBank/DDBJ whole genome shotgun (WGS) entry which is preliminary data.</text>
</comment>
<evidence type="ECO:0000313" key="2">
    <source>
        <dbReference type="EMBL" id="KAK9835874.1"/>
    </source>
</evidence>
<dbReference type="PANTHER" id="PTHR12925">
    <property type="entry name" value="HIKESHI FAMILY MEMBER"/>
    <property type="match status" value="1"/>
</dbReference>
<dbReference type="EMBL" id="JALJOS010000008">
    <property type="protein sequence ID" value="KAK9835874.1"/>
    <property type="molecule type" value="Genomic_DNA"/>
</dbReference>
<accession>A0AAW1RPZ1</accession>
<sequence>MAGESAFAVSFVGTSFPITNQAFKQVDPTHWVLDVAVGVTPDYRSLKEVMLFMERPIPELSDTSALGLYLSLGGQSWQYRGFVSNQHPSEVMPLQWPEVGPTFVLQPGAVQLGVSIEPLAELLQKEGSKLAGKQEYARRVAVSLFRYMESFSIAGASNQLVLPTNALEHWFNKFNDKFKRDPDFLMHEGDKG</sequence>
<dbReference type="Pfam" id="PF21057">
    <property type="entry name" value="Hikeshi-like_C"/>
    <property type="match status" value="1"/>
</dbReference>
<dbReference type="GO" id="GO:0005634">
    <property type="term" value="C:nucleus"/>
    <property type="evidence" value="ECO:0007669"/>
    <property type="project" value="TreeGrafter"/>
</dbReference>
<evidence type="ECO:0000313" key="3">
    <source>
        <dbReference type="Proteomes" id="UP001438707"/>
    </source>
</evidence>
<name>A0AAW1RPZ1_9CHLO</name>
<dbReference type="InterPro" id="IPR031318">
    <property type="entry name" value="OPI10"/>
</dbReference>
<dbReference type="InterPro" id="IPR048364">
    <property type="entry name" value="Hikeshi-like_C"/>
</dbReference>
<gene>
    <name evidence="2" type="ORF">WJX74_009968</name>
</gene>